<evidence type="ECO:0000313" key="1">
    <source>
        <dbReference type="EMBL" id="JAT90627.1"/>
    </source>
</evidence>
<name>A0A1E1WUK9_PECGO</name>
<accession>A0A1E1WUK9</accession>
<sequence length="103" mass="12227">KLDCQKLIHDVQLTEELDDAFNTDMPDIAEDAPVDERWRSFAEHLHSCALRVPIGKPERRNQDWFDDSDMEIKKLVENYRRSLLLSDVSERRKAHHSLKEKVR</sequence>
<reference evidence="1" key="1">
    <citation type="submission" date="2015-09" db="EMBL/GenBank/DDBJ databases">
        <title>De novo assembly of Pectinophora gossypiella (Pink Bollworm) gut transcriptome.</title>
        <authorList>
            <person name="Tassone E.E."/>
        </authorList>
    </citation>
    <scope>NUCLEOTIDE SEQUENCE</scope>
</reference>
<dbReference type="OrthoDB" id="410381at2759"/>
<dbReference type="EMBL" id="GDQN01000427">
    <property type="protein sequence ID" value="JAT90627.1"/>
    <property type="molecule type" value="Transcribed_RNA"/>
</dbReference>
<feature type="non-terminal residue" evidence="1">
    <location>
        <position position="1"/>
    </location>
</feature>
<dbReference type="AlphaFoldDB" id="A0A1E1WUK9"/>
<protein>
    <submittedName>
        <fullName evidence="1">Uncharacterized protein</fullName>
    </submittedName>
</protein>
<proteinExistence type="predicted"/>
<organism evidence="1">
    <name type="scientific">Pectinophora gossypiella</name>
    <name type="common">Cotton pink bollworm</name>
    <name type="synonym">Depressaria gossypiella</name>
    <dbReference type="NCBI Taxonomy" id="13191"/>
    <lineage>
        <taxon>Eukaryota</taxon>
        <taxon>Metazoa</taxon>
        <taxon>Ecdysozoa</taxon>
        <taxon>Arthropoda</taxon>
        <taxon>Hexapoda</taxon>
        <taxon>Insecta</taxon>
        <taxon>Pterygota</taxon>
        <taxon>Neoptera</taxon>
        <taxon>Endopterygota</taxon>
        <taxon>Lepidoptera</taxon>
        <taxon>Glossata</taxon>
        <taxon>Ditrysia</taxon>
        <taxon>Gelechioidea</taxon>
        <taxon>Gelechiidae</taxon>
        <taxon>Apatetrinae</taxon>
        <taxon>Pectinophora</taxon>
    </lineage>
</organism>
<gene>
    <name evidence="1" type="ORF">g.2440</name>
</gene>
<feature type="non-terminal residue" evidence="1">
    <location>
        <position position="103"/>
    </location>
</feature>